<evidence type="ECO:0000313" key="2">
    <source>
        <dbReference type="EMBL" id="KAG7446764.1"/>
    </source>
</evidence>
<reference evidence="2" key="1">
    <citation type="submission" date="2020-11" db="EMBL/GenBank/DDBJ databases">
        <title>Adaptations for nitrogen fixation in a non-lichenized fungal sporocarp promotes dispersal by wood-feeding termites.</title>
        <authorList>
            <consortium name="DOE Joint Genome Institute"/>
            <person name="Koch R.A."/>
            <person name="Yoon G."/>
            <person name="Arayal U."/>
            <person name="Lail K."/>
            <person name="Amirebrahimi M."/>
            <person name="Labutti K."/>
            <person name="Lipzen A."/>
            <person name="Riley R."/>
            <person name="Barry K."/>
            <person name="Henrissat B."/>
            <person name="Grigoriev I.V."/>
            <person name="Herr J.R."/>
            <person name="Aime M.C."/>
        </authorList>
    </citation>
    <scope>NUCLEOTIDE SEQUENCE</scope>
    <source>
        <strain evidence="2">MCA 3950</strain>
    </source>
</reference>
<accession>A0A9P8ASW2</accession>
<dbReference type="OrthoDB" id="10055769at2759"/>
<dbReference type="AlphaFoldDB" id="A0A9P8ASW2"/>
<proteinExistence type="predicted"/>
<name>A0A9P8ASW2_9AGAR</name>
<dbReference type="RefSeq" id="XP_043040264.1">
    <property type="nucleotide sequence ID" value="XM_043182481.1"/>
</dbReference>
<protein>
    <submittedName>
        <fullName evidence="2">Uncharacterized protein</fullName>
    </submittedName>
</protein>
<keyword evidence="3" id="KW-1185">Reference proteome</keyword>
<gene>
    <name evidence="2" type="ORF">BT62DRAFT_85618</name>
</gene>
<evidence type="ECO:0000313" key="3">
    <source>
        <dbReference type="Proteomes" id="UP000812287"/>
    </source>
</evidence>
<dbReference type="Proteomes" id="UP000812287">
    <property type="component" value="Unassembled WGS sequence"/>
</dbReference>
<evidence type="ECO:0000256" key="1">
    <source>
        <dbReference type="SAM" id="MobiDB-lite"/>
    </source>
</evidence>
<sequence length="225" mass="25457">MDSAKTGYRLKPGSCLQAMSQERQTPRWRAVQKSAKLPKMSSSSSENVVGNQGNPPHRRRLVDESHIVGKYAMRDIIIAMQENIVDWAKVLARMLPQYAALPSDLSEPWNDAWSLDKYQGSLGSSKDVDDTHVKWLKVRKNKPEFRQLLYHSNVFPSIGDLRHITDKSQLALLRASYACVKDGSDGHRFAFQIVPPPILSDKFVMDCILDALEVAFKKGMRAWST</sequence>
<feature type="region of interest" description="Disordered" evidence="1">
    <location>
        <begin position="1"/>
        <end position="59"/>
    </location>
</feature>
<organism evidence="2 3">
    <name type="scientific">Guyanagaster necrorhizus</name>
    <dbReference type="NCBI Taxonomy" id="856835"/>
    <lineage>
        <taxon>Eukaryota</taxon>
        <taxon>Fungi</taxon>
        <taxon>Dikarya</taxon>
        <taxon>Basidiomycota</taxon>
        <taxon>Agaricomycotina</taxon>
        <taxon>Agaricomycetes</taxon>
        <taxon>Agaricomycetidae</taxon>
        <taxon>Agaricales</taxon>
        <taxon>Marasmiineae</taxon>
        <taxon>Physalacriaceae</taxon>
        <taxon>Guyanagaster</taxon>
    </lineage>
</organism>
<comment type="caution">
    <text evidence="2">The sequence shown here is derived from an EMBL/GenBank/DDBJ whole genome shotgun (WGS) entry which is preliminary data.</text>
</comment>
<dbReference type="EMBL" id="MU250533">
    <property type="protein sequence ID" value="KAG7446764.1"/>
    <property type="molecule type" value="Genomic_DNA"/>
</dbReference>
<dbReference type="GeneID" id="66104778"/>